<feature type="non-terminal residue" evidence="1">
    <location>
        <position position="54"/>
    </location>
</feature>
<gene>
    <name evidence="1" type="ORF">SPELUC_LOCUS17219</name>
</gene>
<evidence type="ECO:0000313" key="1">
    <source>
        <dbReference type="EMBL" id="CAG8790881.1"/>
    </source>
</evidence>
<reference evidence="1" key="1">
    <citation type="submission" date="2021-06" db="EMBL/GenBank/DDBJ databases">
        <authorList>
            <person name="Kallberg Y."/>
            <person name="Tangrot J."/>
            <person name="Rosling A."/>
        </authorList>
    </citation>
    <scope>NUCLEOTIDE SEQUENCE</scope>
    <source>
        <strain evidence="1">28 12/20/2015</strain>
    </source>
</reference>
<comment type="caution">
    <text evidence="1">The sequence shown here is derived from an EMBL/GenBank/DDBJ whole genome shotgun (WGS) entry which is preliminary data.</text>
</comment>
<proteinExistence type="predicted"/>
<accession>A0ACA9REU0</accession>
<evidence type="ECO:0000313" key="2">
    <source>
        <dbReference type="Proteomes" id="UP000789366"/>
    </source>
</evidence>
<dbReference type="EMBL" id="CAJVPW010068983">
    <property type="protein sequence ID" value="CAG8790881.1"/>
    <property type="molecule type" value="Genomic_DNA"/>
</dbReference>
<organism evidence="1 2">
    <name type="scientific">Cetraspora pellucida</name>
    <dbReference type="NCBI Taxonomy" id="1433469"/>
    <lineage>
        <taxon>Eukaryota</taxon>
        <taxon>Fungi</taxon>
        <taxon>Fungi incertae sedis</taxon>
        <taxon>Mucoromycota</taxon>
        <taxon>Glomeromycotina</taxon>
        <taxon>Glomeromycetes</taxon>
        <taxon>Diversisporales</taxon>
        <taxon>Gigasporaceae</taxon>
        <taxon>Cetraspora</taxon>
    </lineage>
</organism>
<protein>
    <submittedName>
        <fullName evidence="1">10859_t:CDS:1</fullName>
    </submittedName>
</protein>
<feature type="non-terminal residue" evidence="1">
    <location>
        <position position="1"/>
    </location>
</feature>
<sequence length="54" mass="5939">TLLAMDAQSRSEMSMDTFGQDLEFPGIRILKKETACKPNKARVKYLGHGVNALG</sequence>
<dbReference type="Proteomes" id="UP000789366">
    <property type="component" value="Unassembled WGS sequence"/>
</dbReference>
<name>A0ACA9REU0_9GLOM</name>
<keyword evidence="2" id="KW-1185">Reference proteome</keyword>